<dbReference type="GO" id="GO:0005975">
    <property type="term" value="P:carbohydrate metabolic process"/>
    <property type="evidence" value="ECO:0007669"/>
    <property type="project" value="InterPro"/>
</dbReference>
<dbReference type="InterPro" id="IPR001088">
    <property type="entry name" value="Glyco_hydro_4"/>
</dbReference>
<dbReference type="InterPro" id="IPR053487">
    <property type="entry name" value="Alpha-glycosidase"/>
</dbReference>
<feature type="binding site" evidence="9">
    <location>
        <position position="160"/>
    </location>
    <ligand>
        <name>substrate</name>
    </ligand>
</feature>
<name>F7YUR4_9THEM</name>
<evidence type="ECO:0000256" key="4">
    <source>
        <dbReference type="ARBA" id="ARBA00022801"/>
    </source>
</evidence>
<gene>
    <name evidence="14" type="ORF">Theth_0146</name>
</gene>
<dbReference type="PROSITE" id="PS01324">
    <property type="entry name" value="GLYCOSYL_HYDROL_F4"/>
    <property type="match status" value="1"/>
</dbReference>
<reference evidence="14 15" key="1">
    <citation type="submission" date="2010-11" db="EMBL/GenBank/DDBJ databases">
        <title>The complete genome of Thermotoga thermarum DSM 5069.</title>
        <authorList>
            <consortium name="US DOE Joint Genome Institute (JGI-PGF)"/>
            <person name="Lucas S."/>
            <person name="Copeland A."/>
            <person name="Lapidus A."/>
            <person name="Bruce D."/>
            <person name="Goodwin L."/>
            <person name="Pitluck S."/>
            <person name="Kyrpides N."/>
            <person name="Mavromatis K."/>
            <person name="Ivanova N."/>
            <person name="Zeytun A."/>
            <person name="Brettin T."/>
            <person name="Detter J.C."/>
            <person name="Tapia R."/>
            <person name="Han C."/>
            <person name="Land M."/>
            <person name="Hauser L."/>
            <person name="Markowitz V."/>
            <person name="Cheng J.-F."/>
            <person name="Hugenholtz P."/>
            <person name="Woyke T."/>
            <person name="Wu D."/>
            <person name="Spring S."/>
            <person name="Schroeder M."/>
            <person name="Brambilla E."/>
            <person name="Klenk H.-P."/>
            <person name="Eisen J.A."/>
        </authorList>
    </citation>
    <scope>NUCLEOTIDE SEQUENCE [LARGE SCALE GENOMIC DNA]</scope>
    <source>
        <strain evidence="14 15">DSM 5069</strain>
    </source>
</reference>
<evidence type="ECO:0000256" key="6">
    <source>
        <dbReference type="ARBA" id="ARBA00023211"/>
    </source>
</evidence>
<protein>
    <submittedName>
        <fullName evidence="14">Glycoside hydrolase family 4</fullName>
    </submittedName>
</protein>
<keyword evidence="15" id="KW-1185">Reference proteome</keyword>
<evidence type="ECO:0000256" key="1">
    <source>
        <dbReference type="ARBA" id="ARBA00001936"/>
    </source>
</evidence>
<dbReference type="GO" id="GO:0004553">
    <property type="term" value="F:hydrolase activity, hydrolyzing O-glycosyl compounds"/>
    <property type="evidence" value="ECO:0007669"/>
    <property type="project" value="InterPro"/>
</dbReference>
<evidence type="ECO:0000256" key="5">
    <source>
        <dbReference type="ARBA" id="ARBA00023027"/>
    </source>
</evidence>
<evidence type="ECO:0000259" key="13">
    <source>
        <dbReference type="Pfam" id="PF11975"/>
    </source>
</evidence>
<accession>F7YUR4</accession>
<keyword evidence="5 12" id="KW-0520">NAD</keyword>
<evidence type="ECO:0000313" key="15">
    <source>
        <dbReference type="Proteomes" id="UP000006804"/>
    </source>
</evidence>
<keyword evidence="10" id="KW-0533">Nickel</keyword>
<dbReference type="OrthoDB" id="9808275at2"/>
<dbReference type="Pfam" id="PF02056">
    <property type="entry name" value="Glyco_hydro_4"/>
    <property type="match status" value="1"/>
</dbReference>
<dbReference type="InterPro" id="IPR053715">
    <property type="entry name" value="GH4_Enzyme_sf"/>
</dbReference>
<dbReference type="GO" id="GO:0046872">
    <property type="term" value="F:metal ion binding"/>
    <property type="evidence" value="ECO:0007669"/>
    <property type="project" value="UniProtKB-KW"/>
</dbReference>
<dbReference type="InterPro" id="IPR036291">
    <property type="entry name" value="NAD(P)-bd_dom_sf"/>
</dbReference>
<keyword evidence="4 12" id="KW-0378">Hydrolase</keyword>
<dbReference type="Gene3D" id="3.90.1820.10">
    <property type="entry name" value="AglA-like glucosidase"/>
    <property type="match status" value="1"/>
</dbReference>
<evidence type="ECO:0000256" key="11">
    <source>
        <dbReference type="PIRSR" id="PIRSR601088-4"/>
    </source>
</evidence>
<dbReference type="PATRIC" id="fig|688269.3.peg.148"/>
<dbReference type="SUPFAM" id="SSF51735">
    <property type="entry name" value="NAD(P)-binding Rossmann-fold domains"/>
    <property type="match status" value="1"/>
</dbReference>
<evidence type="ECO:0000256" key="2">
    <source>
        <dbReference type="ARBA" id="ARBA00010141"/>
    </source>
</evidence>
<dbReference type="KEGG" id="tta:Theth_0146"/>
<dbReference type="GO" id="GO:0016616">
    <property type="term" value="F:oxidoreductase activity, acting on the CH-OH group of donors, NAD or NADP as acceptor"/>
    <property type="evidence" value="ECO:0007669"/>
    <property type="project" value="InterPro"/>
</dbReference>
<evidence type="ECO:0000256" key="12">
    <source>
        <dbReference type="RuleBase" id="RU361152"/>
    </source>
</evidence>
<dbReference type="InterPro" id="IPR015955">
    <property type="entry name" value="Lactate_DH/Glyco_Ohase_4_C"/>
</dbReference>
<dbReference type="Pfam" id="PF11975">
    <property type="entry name" value="Glyco_hydro_4C"/>
    <property type="match status" value="1"/>
</dbReference>
<keyword evidence="3 10" id="KW-0479">Metal-binding</keyword>
<sequence length="469" mass="54426" precursor="true">MKISIIGAGSVRFALQLVGDIAQTEELSNDKTEVCLMDIDEERLNTSFVLAKKYACELGSTINIQKTLSLDVAVDGADFIINTAYPYDRRYLKDGYERWDRVTEIGEKHGYYRGIDSREFNMVSTYSYVLASYPDVMLALEIARKMEKLAPNAWLMQTANPVFDITQIVTRLTNVKIVGFCHGVAGVYAVFEALELDPTKVDWQVAGVNHGIWLNRFLYEGKNAYELFDEWIKKKSKNWEPKNPWDTQLSPAAIDMYKFYGMLPIGDTVRNGSWKYHYNLETKKKWYGKFGAIDNEVERPRFHDAMREARKKMIELAKEVEKDPKIELTKIWPQVFRKGTLSGEQHIPFICAITYDKKTRLVLNVLNNSSIEKLPKDLIVEVPVWVDKNGLRAEKIDPPLTDRIVYFYLYPKIIAMEFAYEAIVSRDKNVLIEALIRDPRTKSYEQAVAVLDEIMEQPFNEEMRKYFNW</sequence>
<comment type="similarity">
    <text evidence="2 12">Belongs to the glycosyl hydrolase 4 family.</text>
</comment>
<dbReference type="AlphaFoldDB" id="F7YUR4"/>
<comment type="cofactor">
    <cofactor evidence="1">
        <name>Mn(2+)</name>
        <dbReference type="ChEBI" id="CHEBI:29035"/>
    </cofactor>
</comment>
<evidence type="ECO:0000256" key="8">
    <source>
        <dbReference type="ARBA" id="ARBA00023295"/>
    </source>
</evidence>
<dbReference type="STRING" id="688269.Theth_0146"/>
<dbReference type="Proteomes" id="UP000006804">
    <property type="component" value="Chromosome"/>
</dbReference>
<dbReference type="CDD" id="cd05297">
    <property type="entry name" value="GH4_alpha_glucosidase_galactosidase"/>
    <property type="match status" value="1"/>
</dbReference>
<feature type="binding site" evidence="10">
    <location>
        <position position="181"/>
    </location>
    <ligand>
        <name>Mn(2+)</name>
        <dbReference type="ChEBI" id="CHEBI:29035"/>
    </ligand>
</feature>
<feature type="binding site" evidence="10">
    <location>
        <position position="210"/>
    </location>
    <ligand>
        <name>Mn(2+)</name>
        <dbReference type="ChEBI" id="CHEBI:29035"/>
    </ligand>
</feature>
<dbReference type="EMBL" id="CP002351">
    <property type="protein sequence ID" value="AEH50250.1"/>
    <property type="molecule type" value="Genomic_DNA"/>
</dbReference>
<feature type="site" description="Increases basicity of active site Tyr" evidence="11">
    <location>
        <position position="119"/>
    </location>
</feature>
<dbReference type="SUPFAM" id="SSF56327">
    <property type="entry name" value="LDH C-terminal domain-like"/>
    <property type="match status" value="1"/>
</dbReference>
<evidence type="ECO:0000256" key="9">
    <source>
        <dbReference type="PIRSR" id="PIRSR601088-2"/>
    </source>
</evidence>
<dbReference type="PRINTS" id="PR00732">
    <property type="entry name" value="GLHYDRLASE4"/>
</dbReference>
<keyword evidence="10" id="KW-0408">Iron</keyword>
<dbReference type="RefSeq" id="WP_013931474.1">
    <property type="nucleotide sequence ID" value="NC_015707.1"/>
</dbReference>
<dbReference type="HOGENOM" id="CLU_045951_1_1_0"/>
<comment type="cofactor">
    <cofactor evidence="12">
        <name>NAD(+)</name>
        <dbReference type="ChEBI" id="CHEBI:57540"/>
    </cofactor>
    <text evidence="12">Binds 1 NAD(+) per subunit.</text>
</comment>
<dbReference type="InterPro" id="IPR019802">
    <property type="entry name" value="GlycHydrolase_4_CS"/>
</dbReference>
<evidence type="ECO:0000313" key="14">
    <source>
        <dbReference type="EMBL" id="AEH50250.1"/>
    </source>
</evidence>
<feature type="binding site" evidence="9">
    <location>
        <position position="301"/>
    </location>
    <ligand>
        <name>substrate</name>
    </ligand>
</feature>
<feature type="domain" description="Glycosyl hydrolase family 4 C-terminal" evidence="13">
    <location>
        <begin position="205"/>
        <end position="441"/>
    </location>
</feature>
<proteinExistence type="inferred from homology"/>
<keyword evidence="8 12" id="KW-0326">Glycosidase</keyword>
<organism evidence="14 15">
    <name type="scientific">Pseudothermotoga thermarum DSM 5069</name>
    <dbReference type="NCBI Taxonomy" id="688269"/>
    <lineage>
        <taxon>Bacteria</taxon>
        <taxon>Thermotogati</taxon>
        <taxon>Thermotogota</taxon>
        <taxon>Thermotogae</taxon>
        <taxon>Thermotogales</taxon>
        <taxon>Thermotogaceae</taxon>
        <taxon>Pseudothermotoga</taxon>
    </lineage>
</organism>
<dbReference type="NCBIfam" id="NF041089">
    <property type="entry name" value="alpha_gluc_AglA"/>
    <property type="match status" value="1"/>
</dbReference>
<evidence type="ECO:0000256" key="3">
    <source>
        <dbReference type="ARBA" id="ARBA00022723"/>
    </source>
</evidence>
<dbReference type="InterPro" id="IPR022616">
    <property type="entry name" value="Glyco_hydro_4_C"/>
</dbReference>
<dbReference type="PANTHER" id="PTHR32092">
    <property type="entry name" value="6-PHOSPHO-BETA-GLUCOSIDASE-RELATED"/>
    <property type="match status" value="1"/>
</dbReference>
<keyword evidence="7" id="KW-0119">Carbohydrate metabolism</keyword>
<keyword evidence="10" id="KW-0170">Cobalt</keyword>
<dbReference type="PANTHER" id="PTHR32092:SF3">
    <property type="entry name" value="PUTATIVE-RELATED"/>
    <property type="match status" value="1"/>
</dbReference>
<keyword evidence="6 10" id="KW-0464">Manganese</keyword>
<evidence type="ECO:0000256" key="10">
    <source>
        <dbReference type="PIRSR" id="PIRSR601088-3"/>
    </source>
</evidence>
<dbReference type="eggNOG" id="COG1486">
    <property type="taxonomic scope" value="Bacteria"/>
</dbReference>
<evidence type="ECO:0000256" key="7">
    <source>
        <dbReference type="ARBA" id="ARBA00023277"/>
    </source>
</evidence>